<keyword evidence="2" id="KW-1185">Reference proteome</keyword>
<accession>A0A395HFS3</accession>
<dbReference type="RefSeq" id="XP_025545945.1">
    <property type="nucleotide sequence ID" value="XM_025694334.1"/>
</dbReference>
<dbReference type="Proteomes" id="UP000248961">
    <property type="component" value="Unassembled WGS sequence"/>
</dbReference>
<name>A0A395HFS3_ASPHC</name>
<dbReference type="GeneID" id="37198623"/>
<dbReference type="OrthoDB" id="4410856at2759"/>
<gene>
    <name evidence="1" type="ORF">BO97DRAFT_401323</name>
</gene>
<dbReference type="VEuPathDB" id="FungiDB:BO97DRAFT_401323"/>
<dbReference type="AlphaFoldDB" id="A0A395HFS3"/>
<evidence type="ECO:0000313" key="1">
    <source>
        <dbReference type="EMBL" id="RAL06791.1"/>
    </source>
</evidence>
<reference evidence="1 2" key="1">
    <citation type="submission" date="2018-02" db="EMBL/GenBank/DDBJ databases">
        <title>The genomes of Aspergillus section Nigri reveals drivers in fungal speciation.</title>
        <authorList>
            <consortium name="DOE Joint Genome Institute"/>
            <person name="Vesth T.C."/>
            <person name="Nybo J."/>
            <person name="Theobald S."/>
            <person name="Brandl J."/>
            <person name="Frisvad J.C."/>
            <person name="Nielsen K.F."/>
            <person name="Lyhne E.K."/>
            <person name="Kogle M.E."/>
            <person name="Kuo A."/>
            <person name="Riley R."/>
            <person name="Clum A."/>
            <person name="Nolan M."/>
            <person name="Lipzen A."/>
            <person name="Salamov A."/>
            <person name="Henrissat B."/>
            <person name="Wiebenga A."/>
            <person name="De vries R.P."/>
            <person name="Grigoriev I.V."/>
            <person name="Mortensen U.H."/>
            <person name="Andersen M.R."/>
            <person name="Baker S.E."/>
        </authorList>
    </citation>
    <scope>NUCLEOTIDE SEQUENCE [LARGE SCALE GENOMIC DNA]</scope>
    <source>
        <strain evidence="1 2">CBS 101889</strain>
    </source>
</reference>
<evidence type="ECO:0000313" key="2">
    <source>
        <dbReference type="Proteomes" id="UP000248961"/>
    </source>
</evidence>
<sequence length="177" mass="20559">MLEIHEHFLRVPAQSVLKTLQVFCLSQKLFCSENFKKKISKEAELLLQECQGLKEEAFYKDDVSHLMGNELLCDHVEEIPSKLTQDALLKLSLLAWHFDSNGSVSEELRQFVAEPNAMFHQVCKFIRNQYNARSEGFLSVEDFEREMMHLLTFLEAAFTTGWNVIFVKPNYSGIYTE</sequence>
<organism evidence="1 2">
    <name type="scientific">Aspergillus homomorphus (strain CBS 101889)</name>
    <dbReference type="NCBI Taxonomy" id="1450537"/>
    <lineage>
        <taxon>Eukaryota</taxon>
        <taxon>Fungi</taxon>
        <taxon>Dikarya</taxon>
        <taxon>Ascomycota</taxon>
        <taxon>Pezizomycotina</taxon>
        <taxon>Eurotiomycetes</taxon>
        <taxon>Eurotiomycetidae</taxon>
        <taxon>Eurotiales</taxon>
        <taxon>Aspergillaceae</taxon>
        <taxon>Aspergillus</taxon>
        <taxon>Aspergillus subgen. Circumdati</taxon>
    </lineage>
</organism>
<dbReference type="EMBL" id="KZ824353">
    <property type="protein sequence ID" value="RAL06791.1"/>
    <property type="molecule type" value="Genomic_DNA"/>
</dbReference>
<proteinExistence type="predicted"/>
<protein>
    <submittedName>
        <fullName evidence="1">Uncharacterized protein</fullName>
    </submittedName>
</protein>